<dbReference type="PANTHER" id="PTHR10916">
    <property type="entry name" value="60S RIBOSOMAL PROTEIN L35/50S RIBOSOMAL PROTEIN L29"/>
    <property type="match status" value="1"/>
</dbReference>
<dbReference type="Pfam" id="PF00831">
    <property type="entry name" value="Ribosomal_L29"/>
    <property type="match status" value="1"/>
</dbReference>
<dbReference type="Proteomes" id="UP000197065">
    <property type="component" value="Unassembled WGS sequence"/>
</dbReference>
<sequence length="70" mass="7877">MSANDFRGQTGAQLNDQLVQLKKEAFNLRFQKATGQLENTKRVREVRRDIARIMTVLGEQTRADAAGARS</sequence>
<evidence type="ECO:0000256" key="1">
    <source>
        <dbReference type="ARBA" id="ARBA00009254"/>
    </source>
</evidence>
<keyword evidence="3 5" id="KW-0687">Ribonucleoprotein</keyword>
<dbReference type="InterPro" id="IPR018254">
    <property type="entry name" value="Ribosomal_uL29_CS"/>
</dbReference>
<evidence type="ECO:0000313" key="7">
    <source>
        <dbReference type="Proteomes" id="UP000197065"/>
    </source>
</evidence>
<dbReference type="SUPFAM" id="SSF46561">
    <property type="entry name" value="Ribosomal protein L29 (L29p)"/>
    <property type="match status" value="1"/>
</dbReference>
<name>A0A212QTV1_9PROT</name>
<evidence type="ECO:0000256" key="5">
    <source>
        <dbReference type="HAMAP-Rule" id="MF_00374"/>
    </source>
</evidence>
<evidence type="ECO:0000313" key="6">
    <source>
        <dbReference type="EMBL" id="SNB63059.1"/>
    </source>
</evidence>
<gene>
    <name evidence="5" type="primary">rpmC</name>
    <name evidence="6" type="ORF">SAMN07250955_103247</name>
</gene>
<proteinExistence type="inferred from homology"/>
<dbReference type="InterPro" id="IPR036049">
    <property type="entry name" value="Ribosomal_uL29_sf"/>
</dbReference>
<dbReference type="PANTHER" id="PTHR10916:SF0">
    <property type="entry name" value="LARGE RIBOSOMAL SUBUNIT PROTEIN UL29C"/>
    <property type="match status" value="1"/>
</dbReference>
<comment type="similarity">
    <text evidence="1 5">Belongs to the universal ribosomal protein uL29 family.</text>
</comment>
<keyword evidence="7" id="KW-1185">Reference proteome</keyword>
<dbReference type="EMBL" id="FYEH01000003">
    <property type="protein sequence ID" value="SNB63059.1"/>
    <property type="molecule type" value="Genomic_DNA"/>
</dbReference>
<dbReference type="OrthoDB" id="9815192at2"/>
<reference evidence="6 7" key="1">
    <citation type="submission" date="2017-06" db="EMBL/GenBank/DDBJ databases">
        <authorList>
            <person name="Kim H.J."/>
            <person name="Triplett B.A."/>
        </authorList>
    </citation>
    <scope>NUCLEOTIDE SEQUENCE [LARGE SCALE GENOMIC DNA]</scope>
    <source>
        <strain evidence="6 7">B29T1</strain>
    </source>
</reference>
<evidence type="ECO:0000256" key="2">
    <source>
        <dbReference type="ARBA" id="ARBA00022980"/>
    </source>
</evidence>
<dbReference type="GO" id="GO:0022625">
    <property type="term" value="C:cytosolic large ribosomal subunit"/>
    <property type="evidence" value="ECO:0007669"/>
    <property type="project" value="TreeGrafter"/>
</dbReference>
<dbReference type="Gene3D" id="1.10.287.310">
    <property type="match status" value="1"/>
</dbReference>
<dbReference type="FunFam" id="1.10.287.310:FF:000001">
    <property type="entry name" value="50S ribosomal protein L29"/>
    <property type="match status" value="1"/>
</dbReference>
<dbReference type="GO" id="GO:0003735">
    <property type="term" value="F:structural constituent of ribosome"/>
    <property type="evidence" value="ECO:0007669"/>
    <property type="project" value="InterPro"/>
</dbReference>
<dbReference type="HAMAP" id="MF_00374">
    <property type="entry name" value="Ribosomal_uL29"/>
    <property type="match status" value="1"/>
</dbReference>
<dbReference type="GO" id="GO:0006412">
    <property type="term" value="P:translation"/>
    <property type="evidence" value="ECO:0007669"/>
    <property type="project" value="UniProtKB-UniRule"/>
</dbReference>
<dbReference type="NCBIfam" id="TIGR00012">
    <property type="entry name" value="L29"/>
    <property type="match status" value="1"/>
</dbReference>
<protein>
    <recommendedName>
        <fullName evidence="4 5">Large ribosomal subunit protein uL29</fullName>
    </recommendedName>
</protein>
<organism evidence="6 7">
    <name type="scientific">Arboricoccus pini</name>
    <dbReference type="NCBI Taxonomy" id="1963835"/>
    <lineage>
        <taxon>Bacteria</taxon>
        <taxon>Pseudomonadati</taxon>
        <taxon>Pseudomonadota</taxon>
        <taxon>Alphaproteobacteria</taxon>
        <taxon>Geminicoccales</taxon>
        <taxon>Geminicoccaceae</taxon>
        <taxon>Arboricoccus</taxon>
    </lineage>
</organism>
<dbReference type="InterPro" id="IPR001854">
    <property type="entry name" value="Ribosomal_uL29"/>
</dbReference>
<dbReference type="InterPro" id="IPR050063">
    <property type="entry name" value="Ribosomal_protein_uL29"/>
</dbReference>
<dbReference type="AlphaFoldDB" id="A0A212QTV1"/>
<dbReference type="RefSeq" id="WP_088560478.1">
    <property type="nucleotide sequence ID" value="NZ_FYEH01000003.1"/>
</dbReference>
<evidence type="ECO:0000256" key="4">
    <source>
        <dbReference type="ARBA" id="ARBA00035204"/>
    </source>
</evidence>
<keyword evidence="2 5" id="KW-0689">Ribosomal protein</keyword>
<accession>A0A212QTV1</accession>
<dbReference type="CDD" id="cd00427">
    <property type="entry name" value="Ribosomal_L29_HIP"/>
    <property type="match status" value="1"/>
</dbReference>
<evidence type="ECO:0000256" key="3">
    <source>
        <dbReference type="ARBA" id="ARBA00023274"/>
    </source>
</evidence>
<dbReference type="PROSITE" id="PS00579">
    <property type="entry name" value="RIBOSOMAL_L29"/>
    <property type="match status" value="1"/>
</dbReference>